<evidence type="ECO:0000313" key="1">
    <source>
        <dbReference type="EMBL" id="MBF6357312.1"/>
    </source>
</evidence>
<dbReference type="EMBL" id="JADLQN010000005">
    <property type="protein sequence ID" value="MBF6357312.1"/>
    <property type="molecule type" value="Genomic_DNA"/>
</dbReference>
<name>A0ABS0DFR5_9NOCA</name>
<comment type="caution">
    <text evidence="1">The sequence shown here is derived from an EMBL/GenBank/DDBJ whole genome shotgun (WGS) entry which is preliminary data.</text>
</comment>
<gene>
    <name evidence="1" type="ORF">IU449_22660</name>
</gene>
<proteinExistence type="predicted"/>
<keyword evidence="2" id="KW-1185">Reference proteome</keyword>
<dbReference type="Proteomes" id="UP000707731">
    <property type="component" value="Unassembled WGS sequence"/>
</dbReference>
<accession>A0ABS0DFR5</accession>
<evidence type="ECO:0000313" key="2">
    <source>
        <dbReference type="Proteomes" id="UP000707731"/>
    </source>
</evidence>
<sequence length="131" mass="13936">MTQFNSAPTWTLGNGVCVGMLTAGGTAYDGPLPSTDYGAPGSTHSIELRLLQGFSPLGDWAPSLLACDVTAIIDWHNLDTGQRGSVTRFIPAWRTGSHPDFVYVHPGPGRVALTVRTDRPSIPATTEVFVP</sequence>
<reference evidence="1 2" key="1">
    <citation type="submission" date="2020-10" db="EMBL/GenBank/DDBJ databases">
        <title>Identification of Nocardia species via Next-generation sequencing and recognition of intraspecies genetic diversity.</title>
        <authorList>
            <person name="Li P."/>
            <person name="Li P."/>
            <person name="Lu B."/>
        </authorList>
    </citation>
    <scope>NUCLEOTIDE SEQUENCE [LARGE SCALE GENOMIC DNA]</scope>
    <source>
        <strain evidence="1 2">BJ06-0143</strain>
    </source>
</reference>
<organism evidence="1 2">
    <name type="scientific">Nocardia higoensis</name>
    <dbReference type="NCBI Taxonomy" id="228599"/>
    <lineage>
        <taxon>Bacteria</taxon>
        <taxon>Bacillati</taxon>
        <taxon>Actinomycetota</taxon>
        <taxon>Actinomycetes</taxon>
        <taxon>Mycobacteriales</taxon>
        <taxon>Nocardiaceae</taxon>
        <taxon>Nocardia</taxon>
    </lineage>
</organism>
<protein>
    <submittedName>
        <fullName evidence="1">Uncharacterized protein</fullName>
    </submittedName>
</protein>